<dbReference type="Proteomes" id="UP000324222">
    <property type="component" value="Unassembled WGS sequence"/>
</dbReference>
<gene>
    <name evidence="1" type="ORF">E2C01_091437</name>
</gene>
<evidence type="ECO:0000313" key="1">
    <source>
        <dbReference type="EMBL" id="MPC96195.1"/>
    </source>
</evidence>
<proteinExistence type="predicted"/>
<reference evidence="1 2" key="1">
    <citation type="submission" date="2019-05" db="EMBL/GenBank/DDBJ databases">
        <title>Another draft genome of Portunus trituberculatus and its Hox gene families provides insights of decapod evolution.</title>
        <authorList>
            <person name="Jeong J.-H."/>
            <person name="Song I."/>
            <person name="Kim S."/>
            <person name="Choi T."/>
            <person name="Kim D."/>
            <person name="Ryu S."/>
            <person name="Kim W."/>
        </authorList>
    </citation>
    <scope>NUCLEOTIDE SEQUENCE [LARGE SCALE GENOMIC DNA]</scope>
    <source>
        <tissue evidence="1">Muscle</tissue>
    </source>
</reference>
<accession>A0A5B7JNK7</accession>
<organism evidence="1 2">
    <name type="scientific">Portunus trituberculatus</name>
    <name type="common">Swimming crab</name>
    <name type="synonym">Neptunus trituberculatus</name>
    <dbReference type="NCBI Taxonomy" id="210409"/>
    <lineage>
        <taxon>Eukaryota</taxon>
        <taxon>Metazoa</taxon>
        <taxon>Ecdysozoa</taxon>
        <taxon>Arthropoda</taxon>
        <taxon>Crustacea</taxon>
        <taxon>Multicrustacea</taxon>
        <taxon>Malacostraca</taxon>
        <taxon>Eumalacostraca</taxon>
        <taxon>Eucarida</taxon>
        <taxon>Decapoda</taxon>
        <taxon>Pleocyemata</taxon>
        <taxon>Brachyura</taxon>
        <taxon>Eubrachyura</taxon>
        <taxon>Portunoidea</taxon>
        <taxon>Portunidae</taxon>
        <taxon>Portuninae</taxon>
        <taxon>Portunus</taxon>
    </lineage>
</organism>
<keyword evidence="2" id="KW-1185">Reference proteome</keyword>
<name>A0A5B7JNK7_PORTR</name>
<dbReference type="EMBL" id="VSRR010104976">
    <property type="protein sequence ID" value="MPC96195.1"/>
    <property type="molecule type" value="Genomic_DNA"/>
</dbReference>
<comment type="caution">
    <text evidence="1">The sequence shown here is derived from an EMBL/GenBank/DDBJ whole genome shotgun (WGS) entry which is preliminary data.</text>
</comment>
<evidence type="ECO:0000313" key="2">
    <source>
        <dbReference type="Proteomes" id="UP000324222"/>
    </source>
</evidence>
<dbReference type="AlphaFoldDB" id="A0A5B7JNK7"/>
<sequence length="78" mass="8305">MRGGLVLLESREGGRKAKSTGNNVLVHFNASEVHFLGHYRKGKAISVKRPSSSAALLASSRPPSPPRLMVPIAIEGDV</sequence>
<protein>
    <submittedName>
        <fullName evidence="1">Uncharacterized protein</fullName>
    </submittedName>
</protein>